<dbReference type="EMBL" id="AGNL01021327">
    <property type="protein sequence ID" value="EJK60256.1"/>
    <property type="molecule type" value="Genomic_DNA"/>
</dbReference>
<name>K0SGZ7_THAOC</name>
<feature type="region of interest" description="Disordered" evidence="1">
    <location>
        <begin position="70"/>
        <end position="94"/>
    </location>
</feature>
<evidence type="ECO:0000313" key="3">
    <source>
        <dbReference type="Proteomes" id="UP000266841"/>
    </source>
</evidence>
<dbReference type="Proteomes" id="UP000266841">
    <property type="component" value="Unassembled WGS sequence"/>
</dbReference>
<dbReference type="AlphaFoldDB" id="K0SGZ7"/>
<sequence>MLARAAGSGGAVVGRDDARSSFDTLSLAASCFDAVAGMARGGDGGASDRLPDLLDEAFDAVSSLPDAASLLGRPRQDEDGDGGPQPQTGTQQPWQRLVVDCLQRAEAFVGDALAGEGSDAAARLAMQQRFVPALTRLCYKHGKLFVELKDYSSAISALRLALSSTSSCLGDLRRAIREEGRGGSRRNQSRVLHNLENELVVLSTEAFYLLSAAYRETSDRAKASKCLDKIEEYMNEQQSKDDELYAGVMDRTESEVTFVFSETGATASSAIDGPHRQDKADIRNRASAAHESAKRRNIHQKATLAFARIQLANHSSAEEVPSSDNEATIDTNLAVLVDLWLANPSGSTATLALLPPGEEDKVFSLALYAIRTVYVRRNLSDTSDGGGASTDAYKYLLDKLPQNHFNRNVVLLDRLGASIAAVYDARRGEDERAARGLDRDTLRRSKDFMAVVKTFFEKSAEAQTTLFAEPSRAMVARLLGESKMHLSRAVSLYHSEGAHGLCSEYSTLLVSLLDLQSTISGLALPLQEAETLKGNVLAILANSLTLCDKRSDGSNTARRAWEKAKNVDTLVALFHTQLRHNSKDALLTFDAALGELLASQPSESTSGEVLAAFPRLSNACVENEENGGGLILLGIQERWIDFAVRSKALSSALEERTTGDDDPTSVGLFQLAIAYLDNLERVISETETKDTSAISRSLDALGRVVDGVLKVLVQVRNTDQPTKKSAGRKKKNPSAAQEKAADYALIWDDDVVKRLIGDRKECLHMAELIWNISHQLLGLSASPDCESDARGVAADLFAAGHDFCILSDEEPGKALSKSYLDFDIKNVPSRQTKPSFGKSRPSGDGATDRIPCDISSECMLISVATAVDYASSKTSDSSNVDVGVQLLLCRSLYRLACAQEELELNCEDTSQREENHKLIALLTLRCLVGVGDDHECAETLNGGGLSDALCGLHTAEISSGGKSFLTLKNVYLLSLVAAERGRSMRQSAACLRRLCAKMMAQASLFVLDFCEGKPESLASLQLRAIKSAGSIDEVFEVLEEVSKAIEKKGGDDENFYTPQEMDALTVEAHNNSVRLDRLGNYNEAVKFSEYARGFVQYCGKEVITCHKTAIENCFKAVTDKANERASWVVVP</sequence>
<protein>
    <submittedName>
        <fullName evidence="2">Uncharacterized protein</fullName>
    </submittedName>
</protein>
<organism evidence="2 3">
    <name type="scientific">Thalassiosira oceanica</name>
    <name type="common">Marine diatom</name>
    <dbReference type="NCBI Taxonomy" id="159749"/>
    <lineage>
        <taxon>Eukaryota</taxon>
        <taxon>Sar</taxon>
        <taxon>Stramenopiles</taxon>
        <taxon>Ochrophyta</taxon>
        <taxon>Bacillariophyta</taxon>
        <taxon>Coscinodiscophyceae</taxon>
        <taxon>Thalassiosirophycidae</taxon>
        <taxon>Thalassiosirales</taxon>
        <taxon>Thalassiosiraceae</taxon>
        <taxon>Thalassiosira</taxon>
    </lineage>
</organism>
<proteinExistence type="predicted"/>
<feature type="compositionally biased region" description="Low complexity" evidence="1">
    <location>
        <begin position="84"/>
        <end position="93"/>
    </location>
</feature>
<evidence type="ECO:0000313" key="2">
    <source>
        <dbReference type="EMBL" id="EJK60256.1"/>
    </source>
</evidence>
<gene>
    <name evidence="2" type="ORF">THAOC_19423</name>
</gene>
<reference evidence="2 3" key="1">
    <citation type="journal article" date="2012" name="Genome Biol.">
        <title>Genome and low-iron response of an oceanic diatom adapted to chronic iron limitation.</title>
        <authorList>
            <person name="Lommer M."/>
            <person name="Specht M."/>
            <person name="Roy A.S."/>
            <person name="Kraemer L."/>
            <person name="Andreson R."/>
            <person name="Gutowska M.A."/>
            <person name="Wolf J."/>
            <person name="Bergner S.V."/>
            <person name="Schilhabel M.B."/>
            <person name="Klostermeier U.C."/>
            <person name="Beiko R.G."/>
            <person name="Rosenstiel P."/>
            <person name="Hippler M."/>
            <person name="Laroche J."/>
        </authorList>
    </citation>
    <scope>NUCLEOTIDE SEQUENCE [LARGE SCALE GENOMIC DNA]</scope>
    <source>
        <strain evidence="2 3">CCMP1005</strain>
    </source>
</reference>
<keyword evidence="3" id="KW-1185">Reference proteome</keyword>
<dbReference type="eggNOG" id="ENOG502SK2R">
    <property type="taxonomic scope" value="Eukaryota"/>
</dbReference>
<comment type="caution">
    <text evidence="2">The sequence shown here is derived from an EMBL/GenBank/DDBJ whole genome shotgun (WGS) entry which is preliminary data.</text>
</comment>
<evidence type="ECO:0000256" key="1">
    <source>
        <dbReference type="SAM" id="MobiDB-lite"/>
    </source>
</evidence>
<accession>K0SGZ7</accession>